<name>A0A4Z2JB96_9TELE</name>
<protein>
    <submittedName>
        <fullName evidence="1">Uncharacterized protein</fullName>
    </submittedName>
</protein>
<dbReference type="Proteomes" id="UP000314294">
    <property type="component" value="Unassembled WGS sequence"/>
</dbReference>
<reference evidence="1 2" key="1">
    <citation type="submission" date="2019-03" db="EMBL/GenBank/DDBJ databases">
        <title>First draft genome of Liparis tanakae, snailfish: a comprehensive survey of snailfish specific genes.</title>
        <authorList>
            <person name="Kim W."/>
            <person name="Song I."/>
            <person name="Jeong J.-H."/>
            <person name="Kim D."/>
            <person name="Kim S."/>
            <person name="Ryu S."/>
            <person name="Song J.Y."/>
            <person name="Lee S.K."/>
        </authorList>
    </citation>
    <scope>NUCLEOTIDE SEQUENCE [LARGE SCALE GENOMIC DNA]</scope>
    <source>
        <tissue evidence="1">Muscle</tissue>
    </source>
</reference>
<keyword evidence="2" id="KW-1185">Reference proteome</keyword>
<evidence type="ECO:0000313" key="2">
    <source>
        <dbReference type="Proteomes" id="UP000314294"/>
    </source>
</evidence>
<sequence length="63" mass="7112">MSHESKRLHWPAQLDWHPTNDQSAKFDSNLSSRLLQQPGSHLITISDIPLKAAALGFFVTHSF</sequence>
<dbReference type="EMBL" id="SRLO01000011">
    <property type="protein sequence ID" value="TNN87277.1"/>
    <property type="molecule type" value="Genomic_DNA"/>
</dbReference>
<organism evidence="1 2">
    <name type="scientific">Liparis tanakae</name>
    <name type="common">Tanaka's snailfish</name>
    <dbReference type="NCBI Taxonomy" id="230148"/>
    <lineage>
        <taxon>Eukaryota</taxon>
        <taxon>Metazoa</taxon>
        <taxon>Chordata</taxon>
        <taxon>Craniata</taxon>
        <taxon>Vertebrata</taxon>
        <taxon>Euteleostomi</taxon>
        <taxon>Actinopterygii</taxon>
        <taxon>Neopterygii</taxon>
        <taxon>Teleostei</taxon>
        <taxon>Neoteleostei</taxon>
        <taxon>Acanthomorphata</taxon>
        <taxon>Eupercaria</taxon>
        <taxon>Perciformes</taxon>
        <taxon>Cottioidei</taxon>
        <taxon>Cottales</taxon>
        <taxon>Liparidae</taxon>
        <taxon>Liparis</taxon>
    </lineage>
</organism>
<proteinExistence type="predicted"/>
<dbReference type="AlphaFoldDB" id="A0A4Z2JB96"/>
<gene>
    <name evidence="1" type="ORF">EYF80_002479</name>
</gene>
<evidence type="ECO:0000313" key="1">
    <source>
        <dbReference type="EMBL" id="TNN87277.1"/>
    </source>
</evidence>
<comment type="caution">
    <text evidence="1">The sequence shown here is derived from an EMBL/GenBank/DDBJ whole genome shotgun (WGS) entry which is preliminary data.</text>
</comment>
<accession>A0A4Z2JB96</accession>